<dbReference type="RefSeq" id="WP_106527451.1">
    <property type="nucleotide sequence ID" value="NZ_PYAW01000001.1"/>
</dbReference>
<evidence type="ECO:0000313" key="3">
    <source>
        <dbReference type="EMBL" id="PSL50295.1"/>
    </source>
</evidence>
<keyword evidence="4" id="KW-1185">Reference proteome</keyword>
<sequence length="1063" mass="121325">MKEHFLYDYYFLRTPALPVESLMDLNNVLNENAKEGIVNTFSARLREIFSDPLFQEAIYIASKDLYASLNEWLENKVYNTKKTDKLLKSLHRYYSRMSVRCTPYGLFAGCAYGTITDQPSGITFEKNRIRKHVRFDMSFVIELTKQLAEIPAVQSQIKFYVNNTLYRIGDKYIYVEYSLRNGKRSYALSALSSSLYIDRVIGLATAGATMETLIACVVESGAGQEAILNFIRGLITAQVLVSEFLPAVTGDDFMAVLTGRLKQLEHTTAIREQIEKACWLLEEPDGGLETYIGAELIARKLIPKNGLEITQTDLYFNMQQNNINRKVIEEIIRTSAKLVATVSPFTPSDLDEFRQRFSARYEDQEIPLVQALDPDSGVGYGLAINGVVENMPLLEGLAIRVSAPDKSGKTDSLGKLIFGKMKTFFQHKTPVITITDDELASLAAERVATPEQSTSAYIFGSILASSLAEMDNGAYRFFPTQLHAPYVGKMLARFAQGEPLLHHKLAESIEAEQNANPDLILAEIVHVPEGHYANLVLRPQLRPYEIPYLCSAAATNDKQVNINDLLISIRNGRVVLRSARLNKQVLPILTNAHNTKQGQPLYRFLSDIQLQQTVPGFLWRWGTFAEEPYLPRVEYNKFILCRTRWMLKRKDIDGLLNGALDVYFNTFRETYNVPRYTLLSQGDNELLIDFENECCRDHLLQQLRKQDVILYEFLHTPDQCFIKDGSGSYTNEVVIPLGTKHPISEYPSHASSQLSRKPVVERFFAPGSEWLFVKIYAGNKTLESILVNIIKPLAEKALQENVIDKWFFIRFNDPEGHLRVRFHCSGNGMEILQALNREITPLIALGQVVRMTTDTYIREIERYGETTMEGSEGLFFTDSVAVTDFLDLISGDEGEQLRWQMAIYSIDRLLDDFDYSLPEKQQLINGISNSFFREFNNNNKRDAHRLEKSLNDKYRRHYTSVCRMLMPGDIPEELTAAITCFKNRSALHQADVSAIKQQVLQEKYPAAVLNRLLTSYIHMCMNRLFLSRQRMHELVIYHYLKKFYDSMIAREKYAGDKSTVASS</sequence>
<evidence type="ECO:0000259" key="2">
    <source>
        <dbReference type="Pfam" id="PF14028"/>
    </source>
</evidence>
<dbReference type="InterPro" id="IPR023809">
    <property type="entry name" value="Thiopep_bacteriocin_synth_dom"/>
</dbReference>
<gene>
    <name evidence="3" type="ORF">CLV51_1011639</name>
</gene>
<dbReference type="OrthoDB" id="1273722at2"/>
<dbReference type="NCBIfam" id="TIGR03891">
    <property type="entry name" value="thiopep_ocin"/>
    <property type="match status" value="1"/>
</dbReference>
<dbReference type="Pfam" id="PF14028">
    <property type="entry name" value="Lant_dehydr_C"/>
    <property type="match status" value="1"/>
</dbReference>
<dbReference type="Proteomes" id="UP000240971">
    <property type="component" value="Unassembled WGS sequence"/>
</dbReference>
<feature type="domain" description="Lantibiotic dehydratase N-terminal" evidence="1">
    <location>
        <begin position="51"/>
        <end position="699"/>
    </location>
</feature>
<dbReference type="AlphaFoldDB" id="A0A2P8HVT8"/>
<reference evidence="3 4" key="1">
    <citation type="submission" date="2018-03" db="EMBL/GenBank/DDBJ databases">
        <title>Genomic Encyclopedia of Archaeal and Bacterial Type Strains, Phase II (KMG-II): from individual species to whole genera.</title>
        <authorList>
            <person name="Goeker M."/>
        </authorList>
    </citation>
    <scope>NUCLEOTIDE SEQUENCE [LARGE SCALE GENOMIC DNA]</scope>
    <source>
        <strain evidence="3 4">DSM 24859</strain>
    </source>
</reference>
<evidence type="ECO:0000259" key="1">
    <source>
        <dbReference type="Pfam" id="PF04738"/>
    </source>
</evidence>
<evidence type="ECO:0000313" key="4">
    <source>
        <dbReference type="Proteomes" id="UP000240971"/>
    </source>
</evidence>
<name>A0A2P8HVT8_CHINA</name>
<organism evidence="3 4">
    <name type="scientific">Chitinophaga niastensis</name>
    <dbReference type="NCBI Taxonomy" id="536980"/>
    <lineage>
        <taxon>Bacteria</taxon>
        <taxon>Pseudomonadati</taxon>
        <taxon>Bacteroidota</taxon>
        <taxon>Chitinophagia</taxon>
        <taxon>Chitinophagales</taxon>
        <taxon>Chitinophagaceae</taxon>
        <taxon>Chitinophaga</taxon>
    </lineage>
</organism>
<accession>A0A2P8HVT8</accession>
<dbReference type="InterPro" id="IPR006827">
    <property type="entry name" value="Lant_deHydtase_N"/>
</dbReference>
<dbReference type="Pfam" id="PF04738">
    <property type="entry name" value="Lant_dehydr_N"/>
    <property type="match status" value="1"/>
</dbReference>
<comment type="caution">
    <text evidence="3">The sequence shown here is derived from an EMBL/GenBank/DDBJ whole genome shotgun (WGS) entry which is preliminary data.</text>
</comment>
<feature type="domain" description="Thiopeptide-type bacteriocin biosynthesis" evidence="2">
    <location>
        <begin position="770"/>
        <end position="1044"/>
    </location>
</feature>
<dbReference type="EMBL" id="PYAW01000001">
    <property type="protein sequence ID" value="PSL50295.1"/>
    <property type="molecule type" value="Genomic_DNA"/>
</dbReference>
<protein>
    <submittedName>
        <fullName evidence="3">Thiopeptide-type bacteriocin biosynthesis protein</fullName>
    </submittedName>
</protein>
<proteinExistence type="predicted"/>